<evidence type="ECO:0000313" key="2">
    <source>
        <dbReference type="Proteomes" id="UP000178429"/>
    </source>
</evidence>
<name>A0A1F8C2N9_9BACT</name>
<evidence type="ECO:0000313" key="1">
    <source>
        <dbReference type="EMBL" id="OGM70606.1"/>
    </source>
</evidence>
<organism evidence="1 2">
    <name type="scientific">Candidatus Woesebacteria bacterium RIFCSPLOWO2_01_FULL_44_14</name>
    <dbReference type="NCBI Taxonomy" id="1802525"/>
    <lineage>
        <taxon>Bacteria</taxon>
        <taxon>Candidatus Woeseibacteriota</taxon>
    </lineage>
</organism>
<dbReference type="STRING" id="1802525.A2975_00125"/>
<dbReference type="EMBL" id="MGHL01000003">
    <property type="protein sequence ID" value="OGM70606.1"/>
    <property type="molecule type" value="Genomic_DNA"/>
</dbReference>
<evidence type="ECO:0008006" key="3">
    <source>
        <dbReference type="Google" id="ProtNLM"/>
    </source>
</evidence>
<reference evidence="1 2" key="1">
    <citation type="journal article" date="2016" name="Nat. Commun.">
        <title>Thousands of microbial genomes shed light on interconnected biogeochemical processes in an aquifer system.</title>
        <authorList>
            <person name="Anantharaman K."/>
            <person name="Brown C.T."/>
            <person name="Hug L.A."/>
            <person name="Sharon I."/>
            <person name="Castelle C.J."/>
            <person name="Probst A.J."/>
            <person name="Thomas B.C."/>
            <person name="Singh A."/>
            <person name="Wilkins M.J."/>
            <person name="Karaoz U."/>
            <person name="Brodie E.L."/>
            <person name="Williams K.H."/>
            <person name="Hubbard S.S."/>
            <person name="Banfield J.F."/>
        </authorList>
    </citation>
    <scope>NUCLEOTIDE SEQUENCE [LARGE SCALE GENOMIC DNA]</scope>
</reference>
<protein>
    <recommendedName>
        <fullName evidence="3">BioF2-like acetyltransferase domain-containing protein</fullName>
    </recommendedName>
</protein>
<comment type="caution">
    <text evidence="1">The sequence shown here is derived from an EMBL/GenBank/DDBJ whole genome shotgun (WGS) entry which is preliminary data.</text>
</comment>
<accession>A0A1F8C2N9</accession>
<dbReference type="Proteomes" id="UP000178429">
    <property type="component" value="Unassembled WGS sequence"/>
</dbReference>
<sequence length="256" mass="29477">MSLLSPKKVGRRYQNMNIDEAKKTIKELNLTPIMGIWHYSFNFEHFYDQMNFDDGKIFADRPVNQWSPRPIFTNKKVDRAGKIPGKKPFWMCELTTFDGFLKRRDKLSKRGKSHFPTTKSFARKDSLLEGKLVTKNFDKDYFIGVYDSLLRPGHMIGIDLVNNLHKNNKGLPEAWLKTIELDAGGVKAIGLIIDDHKSNSLFNLASVLDKNSWGLYLLALWIKDCCERGIKFVDCGISETYGYYKDAFFLDTVGNI</sequence>
<dbReference type="AlphaFoldDB" id="A0A1F8C2N9"/>
<proteinExistence type="predicted"/>
<gene>
    <name evidence="1" type="ORF">A2975_00125</name>
</gene>